<organism evidence="2 3">
    <name type="scientific">Stylosanthes scabra</name>
    <dbReference type="NCBI Taxonomy" id="79078"/>
    <lineage>
        <taxon>Eukaryota</taxon>
        <taxon>Viridiplantae</taxon>
        <taxon>Streptophyta</taxon>
        <taxon>Embryophyta</taxon>
        <taxon>Tracheophyta</taxon>
        <taxon>Spermatophyta</taxon>
        <taxon>Magnoliopsida</taxon>
        <taxon>eudicotyledons</taxon>
        <taxon>Gunneridae</taxon>
        <taxon>Pentapetalae</taxon>
        <taxon>rosids</taxon>
        <taxon>fabids</taxon>
        <taxon>Fabales</taxon>
        <taxon>Fabaceae</taxon>
        <taxon>Papilionoideae</taxon>
        <taxon>50 kb inversion clade</taxon>
        <taxon>dalbergioids sensu lato</taxon>
        <taxon>Dalbergieae</taxon>
        <taxon>Pterocarpus clade</taxon>
        <taxon>Stylosanthes</taxon>
    </lineage>
</organism>
<evidence type="ECO:0000313" key="2">
    <source>
        <dbReference type="EMBL" id="MED6129064.1"/>
    </source>
</evidence>
<feature type="compositionally biased region" description="Basic and acidic residues" evidence="1">
    <location>
        <begin position="1"/>
        <end position="12"/>
    </location>
</feature>
<feature type="region of interest" description="Disordered" evidence="1">
    <location>
        <begin position="1"/>
        <end position="94"/>
    </location>
</feature>
<sequence>MKNGEEERRLENEGDPEEGQKKSKTIVDSQPMDASAKSDFLRFLMNDTRPVYPTSSSCPSITSQNPDQISGFSSGTRSIQSGDPSRVWSSSSAP</sequence>
<proteinExistence type="predicted"/>
<feature type="non-terminal residue" evidence="2">
    <location>
        <position position="94"/>
    </location>
</feature>
<comment type="caution">
    <text evidence="2">The sequence shown here is derived from an EMBL/GenBank/DDBJ whole genome shotgun (WGS) entry which is preliminary data.</text>
</comment>
<evidence type="ECO:0000313" key="3">
    <source>
        <dbReference type="Proteomes" id="UP001341840"/>
    </source>
</evidence>
<protein>
    <submittedName>
        <fullName evidence="2">Uncharacterized protein</fullName>
    </submittedName>
</protein>
<evidence type="ECO:0000256" key="1">
    <source>
        <dbReference type="SAM" id="MobiDB-lite"/>
    </source>
</evidence>
<dbReference type="Proteomes" id="UP001341840">
    <property type="component" value="Unassembled WGS sequence"/>
</dbReference>
<reference evidence="2 3" key="1">
    <citation type="journal article" date="2023" name="Plants (Basel)">
        <title>Bridging the Gap: Combining Genomics and Transcriptomics Approaches to Understand Stylosanthes scabra, an Orphan Legume from the Brazilian Caatinga.</title>
        <authorList>
            <person name="Ferreira-Neto J.R.C."/>
            <person name="da Silva M.D."/>
            <person name="Binneck E."/>
            <person name="de Melo N.F."/>
            <person name="da Silva R.H."/>
            <person name="de Melo A.L.T.M."/>
            <person name="Pandolfi V."/>
            <person name="Bustamante F.O."/>
            <person name="Brasileiro-Vidal A.C."/>
            <person name="Benko-Iseppon A.M."/>
        </authorList>
    </citation>
    <scope>NUCLEOTIDE SEQUENCE [LARGE SCALE GENOMIC DNA]</scope>
    <source>
        <tissue evidence="2">Leaves</tissue>
    </source>
</reference>
<feature type="compositionally biased region" description="Polar residues" evidence="1">
    <location>
        <begin position="53"/>
        <end position="94"/>
    </location>
</feature>
<dbReference type="EMBL" id="JASCZI010033740">
    <property type="protein sequence ID" value="MED6129064.1"/>
    <property type="molecule type" value="Genomic_DNA"/>
</dbReference>
<name>A0ABU6RYW2_9FABA</name>
<keyword evidence="3" id="KW-1185">Reference proteome</keyword>
<gene>
    <name evidence="2" type="ORF">PIB30_104135</name>
</gene>
<accession>A0ABU6RYW2</accession>